<organism evidence="2 3">
    <name type="scientific">Frigoriglobus tundricola</name>
    <dbReference type="NCBI Taxonomy" id="2774151"/>
    <lineage>
        <taxon>Bacteria</taxon>
        <taxon>Pseudomonadati</taxon>
        <taxon>Planctomycetota</taxon>
        <taxon>Planctomycetia</taxon>
        <taxon>Gemmatales</taxon>
        <taxon>Gemmataceae</taxon>
        <taxon>Frigoriglobus</taxon>
    </lineage>
</organism>
<gene>
    <name evidence="2" type="ORF">FTUN_8677</name>
</gene>
<dbReference type="PROSITE" id="PS51918">
    <property type="entry name" value="RADICAL_SAM"/>
    <property type="match status" value="1"/>
</dbReference>
<dbReference type="Pfam" id="PF19864">
    <property type="entry name" value="Radical_SAM_N2"/>
    <property type="match status" value="1"/>
</dbReference>
<dbReference type="SFLD" id="SFLDG01082">
    <property type="entry name" value="B12-binding_domain_containing"/>
    <property type="match status" value="1"/>
</dbReference>
<dbReference type="SUPFAM" id="SSF102114">
    <property type="entry name" value="Radical SAM enzymes"/>
    <property type="match status" value="1"/>
</dbReference>
<evidence type="ECO:0000259" key="1">
    <source>
        <dbReference type="PROSITE" id="PS51918"/>
    </source>
</evidence>
<dbReference type="InterPro" id="IPR045784">
    <property type="entry name" value="Radical_SAM_N2"/>
</dbReference>
<dbReference type="RefSeq" id="WP_171475667.1">
    <property type="nucleotide sequence ID" value="NZ_CP053452.2"/>
</dbReference>
<dbReference type="NCBIfam" id="TIGR03960">
    <property type="entry name" value="rSAM_fuse_unch"/>
    <property type="match status" value="1"/>
</dbReference>
<dbReference type="GO" id="GO:0003824">
    <property type="term" value="F:catalytic activity"/>
    <property type="evidence" value="ECO:0007669"/>
    <property type="project" value="InterPro"/>
</dbReference>
<dbReference type="CDD" id="cd01335">
    <property type="entry name" value="Radical_SAM"/>
    <property type="match status" value="1"/>
</dbReference>
<keyword evidence="3" id="KW-1185">Reference proteome</keyword>
<evidence type="ECO:0000313" key="3">
    <source>
        <dbReference type="Proteomes" id="UP000503447"/>
    </source>
</evidence>
<dbReference type="SFLD" id="SFLDS00029">
    <property type="entry name" value="Radical_SAM"/>
    <property type="match status" value="1"/>
</dbReference>
<sequence length="622" mass="70751">MLNTAVREAVMRVLPRVKTPAQYTGGELNSVAKDHRQVRGKLCLCFPDAYTLGMSHHGLQVLYTIMNNDPQWACERAFAPWMDFERELRKNRLPLYGLENFTPLSAFDLVGFSLQYEVCYTNVLTMIDLGGIPHFAKDRRVSDPLVVAGGPGAQNPELLAPFVDLFIIGDGEESLPWVMEKWMALKEVAVREGDLSPERRLEMLAELVGSTRWAYAPAFYEFDYHADGTIAAVNRTRPDVPQQIESCTITQDLDAIPLPTKPVVSFVQTPHDRIAIEIMRGCPWQCRFCQSTVIKRPLRVRSVETIVRAALESYRNTGMNEISLLSLSSSDYPHFEELVKRMHEVFAPLGVNVSLPSLRVNHQLRSVPQLMKGWRRAGMTLAPEVARDDMRTQIRKPIKNDDLIEGCREAFKAGMSHVKLYFLCGLPGERKADLDGIVDLAEAISEVGKQATGRYKEVTASVSNFIPKPHTPYQWNGMQTRDYFRWAGDYMHRRKRNKMVRIKQHDVETSLLEGILTRGDRRVSAGLYEAWRRGARFDGWKECFKPELWWSAFRDTGIDVDFYRTRQRPVGEKLPWDHVNVKKGRAYLEKELERSVIQLRVMAEAVGESGGDGDKQPTGCGG</sequence>
<dbReference type="InterPro" id="IPR007197">
    <property type="entry name" value="rSAM"/>
</dbReference>
<feature type="domain" description="Radical SAM core" evidence="1">
    <location>
        <begin position="268"/>
        <end position="501"/>
    </location>
</feature>
<dbReference type="Proteomes" id="UP000503447">
    <property type="component" value="Chromosome"/>
</dbReference>
<dbReference type="GO" id="GO:0051536">
    <property type="term" value="F:iron-sulfur cluster binding"/>
    <property type="evidence" value="ECO:0007669"/>
    <property type="project" value="InterPro"/>
</dbReference>
<dbReference type="InterPro" id="IPR023404">
    <property type="entry name" value="rSAM_horseshoe"/>
</dbReference>
<reference evidence="3" key="1">
    <citation type="submission" date="2020-05" db="EMBL/GenBank/DDBJ databases">
        <title>Frigoriglobus tundricola gen. nov., sp. nov., a psychrotolerant cellulolytic planctomycete of the family Gemmataceae with two divergent copies of 16S rRNA gene.</title>
        <authorList>
            <person name="Kulichevskaya I.S."/>
            <person name="Ivanova A.A."/>
            <person name="Naumoff D.G."/>
            <person name="Beletsky A.V."/>
            <person name="Rijpstra W.I.C."/>
            <person name="Sinninghe Damste J.S."/>
            <person name="Mardanov A.V."/>
            <person name="Ravin N.V."/>
            <person name="Dedysh S.N."/>
        </authorList>
    </citation>
    <scope>NUCLEOTIDE SEQUENCE [LARGE SCALE GENOMIC DNA]</scope>
    <source>
        <strain evidence="3">PL17</strain>
    </source>
</reference>
<dbReference type="PANTHER" id="PTHR42731:SF1">
    <property type="entry name" value="RADICAL SAM DOMAIN PROTEIN"/>
    <property type="match status" value="1"/>
</dbReference>
<dbReference type="Gene3D" id="3.80.30.20">
    <property type="entry name" value="tm_1862 like domain"/>
    <property type="match status" value="1"/>
</dbReference>
<dbReference type="InterPro" id="IPR058240">
    <property type="entry name" value="rSAM_sf"/>
</dbReference>
<dbReference type="SMART" id="SM00729">
    <property type="entry name" value="Elp3"/>
    <property type="match status" value="1"/>
</dbReference>
<evidence type="ECO:0000313" key="2">
    <source>
        <dbReference type="EMBL" id="QJX01039.1"/>
    </source>
</evidence>
<dbReference type="AlphaFoldDB" id="A0A6M5Z458"/>
<proteinExistence type="predicted"/>
<dbReference type="PANTHER" id="PTHR42731">
    <property type="entry name" value="SLL1084 PROTEIN"/>
    <property type="match status" value="1"/>
</dbReference>
<protein>
    <submittedName>
        <fullName evidence="2">Fe-S oxidoreductase</fullName>
    </submittedName>
</protein>
<dbReference type="Pfam" id="PF04055">
    <property type="entry name" value="Radical_SAM"/>
    <property type="match status" value="1"/>
</dbReference>
<dbReference type="EMBL" id="CP053452">
    <property type="protein sequence ID" value="QJX01039.1"/>
    <property type="molecule type" value="Genomic_DNA"/>
</dbReference>
<dbReference type="InterPro" id="IPR023862">
    <property type="entry name" value="CHP03960_rSAM"/>
</dbReference>
<dbReference type="InterPro" id="IPR006638">
    <property type="entry name" value="Elp3/MiaA/NifB-like_rSAM"/>
</dbReference>
<name>A0A6M5Z458_9BACT</name>
<dbReference type="KEGG" id="ftj:FTUN_8677"/>
<accession>A0A6M5Z458</accession>